<protein>
    <submittedName>
        <fullName evidence="5">Sulfotransferase family protein</fullName>
        <ecNumber evidence="5">2.8.2.-</ecNumber>
    </submittedName>
</protein>
<keyword evidence="1 5" id="KW-0808">Transferase</keyword>
<proteinExistence type="predicted"/>
<dbReference type="InterPro" id="IPR037359">
    <property type="entry name" value="NST/OST"/>
</dbReference>
<dbReference type="PANTHER" id="PTHR10605:SF56">
    <property type="entry name" value="BIFUNCTIONAL HEPARAN SULFATE N-DEACETYLASE_N-SULFOTRANSFERASE"/>
    <property type="match status" value="1"/>
</dbReference>
<feature type="domain" description="Sulfotransferase" evidence="4">
    <location>
        <begin position="49"/>
        <end position="228"/>
    </location>
</feature>
<dbReference type="Pfam" id="PF00685">
    <property type="entry name" value="Sulfotransfer_1"/>
    <property type="match status" value="1"/>
</dbReference>
<evidence type="ECO:0000259" key="4">
    <source>
        <dbReference type="Pfam" id="PF00685"/>
    </source>
</evidence>
<dbReference type="EMBL" id="JBHUMP010000008">
    <property type="protein sequence ID" value="MFD2740008.1"/>
    <property type="molecule type" value="Genomic_DNA"/>
</dbReference>
<evidence type="ECO:0000313" key="5">
    <source>
        <dbReference type="EMBL" id="MFD2740008.1"/>
    </source>
</evidence>
<feature type="region of interest" description="Disordered" evidence="3">
    <location>
        <begin position="1"/>
        <end position="45"/>
    </location>
</feature>
<organism evidence="5 6">
    <name type="scientific">Sulfitobacter aestuarii</name>
    <dbReference type="NCBI Taxonomy" id="2161676"/>
    <lineage>
        <taxon>Bacteria</taxon>
        <taxon>Pseudomonadati</taxon>
        <taxon>Pseudomonadota</taxon>
        <taxon>Alphaproteobacteria</taxon>
        <taxon>Rhodobacterales</taxon>
        <taxon>Roseobacteraceae</taxon>
        <taxon>Sulfitobacter</taxon>
    </lineage>
</organism>
<feature type="compositionally biased region" description="Polar residues" evidence="3">
    <location>
        <begin position="16"/>
        <end position="25"/>
    </location>
</feature>
<comment type="caution">
    <text evidence="5">The sequence shown here is derived from an EMBL/GenBank/DDBJ whole genome shotgun (WGS) entry which is preliminary data.</text>
</comment>
<evidence type="ECO:0000256" key="1">
    <source>
        <dbReference type="ARBA" id="ARBA00022679"/>
    </source>
</evidence>
<keyword evidence="2" id="KW-0325">Glycoprotein</keyword>
<evidence type="ECO:0000313" key="6">
    <source>
        <dbReference type="Proteomes" id="UP001597474"/>
    </source>
</evidence>
<dbReference type="Proteomes" id="UP001597474">
    <property type="component" value="Unassembled WGS sequence"/>
</dbReference>
<dbReference type="RefSeq" id="WP_386374160.1">
    <property type="nucleotide sequence ID" value="NZ_JBHUMP010000008.1"/>
</dbReference>
<reference evidence="6" key="1">
    <citation type="journal article" date="2019" name="Int. J. Syst. Evol. Microbiol.">
        <title>The Global Catalogue of Microorganisms (GCM) 10K type strain sequencing project: providing services to taxonomists for standard genome sequencing and annotation.</title>
        <authorList>
            <consortium name="The Broad Institute Genomics Platform"/>
            <consortium name="The Broad Institute Genome Sequencing Center for Infectious Disease"/>
            <person name="Wu L."/>
            <person name="Ma J."/>
        </authorList>
    </citation>
    <scope>NUCLEOTIDE SEQUENCE [LARGE SCALE GENOMIC DNA]</scope>
    <source>
        <strain evidence="6">TISTR 2562</strain>
    </source>
</reference>
<accession>A0ABW5U2D1</accession>
<evidence type="ECO:0000256" key="3">
    <source>
        <dbReference type="SAM" id="MobiDB-lite"/>
    </source>
</evidence>
<dbReference type="PANTHER" id="PTHR10605">
    <property type="entry name" value="HEPARAN SULFATE SULFOTRANSFERASE"/>
    <property type="match status" value="1"/>
</dbReference>
<dbReference type="SUPFAM" id="SSF52540">
    <property type="entry name" value="P-loop containing nucleoside triphosphate hydrolases"/>
    <property type="match status" value="1"/>
</dbReference>
<keyword evidence="6" id="KW-1185">Reference proteome</keyword>
<gene>
    <name evidence="5" type="ORF">ACFSUD_10540</name>
</gene>
<feature type="compositionally biased region" description="Basic and acidic residues" evidence="3">
    <location>
        <begin position="1"/>
        <end position="13"/>
    </location>
</feature>
<dbReference type="InterPro" id="IPR000863">
    <property type="entry name" value="Sulfotransferase_dom"/>
</dbReference>
<dbReference type="GO" id="GO:0016740">
    <property type="term" value="F:transferase activity"/>
    <property type="evidence" value="ECO:0007669"/>
    <property type="project" value="UniProtKB-KW"/>
</dbReference>
<evidence type="ECO:0000256" key="2">
    <source>
        <dbReference type="ARBA" id="ARBA00023180"/>
    </source>
</evidence>
<sequence>MQITSRTDERPRADQSPPTSEQRASAGSALKDRPGKARRKSSHRLTSERHFIVIGSMKSGTTTLYQHLVHHPDIGMSRMKETDYFIACKNFPLGFSWYRRQFPAQCRVSGEISPNYSKHDVFPGVPRRIAEVLPETRLVFVARDPVDRFVSHYRHSVLMGHCSVSPAMLLKSSAGAHMLETSRYTAQLETYLKHFSREQLLILDFDQLRLTPQVTLDRLTDFLDLPPHPVGEAATHNDAASIARMPRFVQRLWRSRMMRRIDPLISRDMRDRARDLMSRGPARSMPDFPDALRAEVAERLADEAQAFRKLSGQDFQGWCI</sequence>
<dbReference type="InterPro" id="IPR027417">
    <property type="entry name" value="P-loop_NTPase"/>
</dbReference>
<dbReference type="Gene3D" id="3.40.50.300">
    <property type="entry name" value="P-loop containing nucleotide triphosphate hydrolases"/>
    <property type="match status" value="1"/>
</dbReference>
<dbReference type="EC" id="2.8.2.-" evidence="5"/>
<name>A0ABW5U2D1_9RHOB</name>